<name>A0AAU9NFK1_9ASTR</name>
<feature type="compositionally biased region" description="Basic and acidic residues" evidence="1">
    <location>
        <begin position="1"/>
        <end position="21"/>
    </location>
</feature>
<accession>A0AAU9NFK1</accession>
<keyword evidence="3" id="KW-1185">Reference proteome</keyword>
<protein>
    <submittedName>
        <fullName evidence="2">Uncharacterized protein</fullName>
    </submittedName>
</protein>
<gene>
    <name evidence="2" type="ORF">LVIROSA_LOCUS22953</name>
</gene>
<evidence type="ECO:0000313" key="2">
    <source>
        <dbReference type="EMBL" id="CAH1436584.1"/>
    </source>
</evidence>
<evidence type="ECO:0000313" key="3">
    <source>
        <dbReference type="Proteomes" id="UP001157418"/>
    </source>
</evidence>
<dbReference type="Proteomes" id="UP001157418">
    <property type="component" value="Unassembled WGS sequence"/>
</dbReference>
<comment type="caution">
    <text evidence="2">The sequence shown here is derived from an EMBL/GenBank/DDBJ whole genome shotgun (WGS) entry which is preliminary data.</text>
</comment>
<feature type="compositionally biased region" description="Basic and acidic residues" evidence="1">
    <location>
        <begin position="48"/>
        <end position="76"/>
    </location>
</feature>
<organism evidence="2 3">
    <name type="scientific">Lactuca virosa</name>
    <dbReference type="NCBI Taxonomy" id="75947"/>
    <lineage>
        <taxon>Eukaryota</taxon>
        <taxon>Viridiplantae</taxon>
        <taxon>Streptophyta</taxon>
        <taxon>Embryophyta</taxon>
        <taxon>Tracheophyta</taxon>
        <taxon>Spermatophyta</taxon>
        <taxon>Magnoliopsida</taxon>
        <taxon>eudicotyledons</taxon>
        <taxon>Gunneridae</taxon>
        <taxon>Pentapetalae</taxon>
        <taxon>asterids</taxon>
        <taxon>campanulids</taxon>
        <taxon>Asterales</taxon>
        <taxon>Asteraceae</taxon>
        <taxon>Cichorioideae</taxon>
        <taxon>Cichorieae</taxon>
        <taxon>Lactucinae</taxon>
        <taxon>Lactuca</taxon>
    </lineage>
</organism>
<evidence type="ECO:0000256" key="1">
    <source>
        <dbReference type="SAM" id="MobiDB-lite"/>
    </source>
</evidence>
<sequence length="118" mass="13983">MGQKTNDQKENEDGEENREQENDNDGSQPEVDYLLDSNEAENEGINNDGDKNQKEGETEVKEKDGKNNENNKDEEKKMMMLKKQIIMKRLFNKLKMKFCWIKLFTTLWIMSLELEFQV</sequence>
<proteinExistence type="predicted"/>
<dbReference type="AlphaFoldDB" id="A0AAU9NFK1"/>
<feature type="region of interest" description="Disordered" evidence="1">
    <location>
        <begin position="1"/>
        <end position="76"/>
    </location>
</feature>
<reference evidence="2 3" key="1">
    <citation type="submission" date="2022-01" db="EMBL/GenBank/DDBJ databases">
        <authorList>
            <person name="Xiong W."/>
            <person name="Schranz E."/>
        </authorList>
    </citation>
    <scope>NUCLEOTIDE SEQUENCE [LARGE SCALE GENOMIC DNA]</scope>
</reference>
<dbReference type="EMBL" id="CAKMRJ010004445">
    <property type="protein sequence ID" value="CAH1436584.1"/>
    <property type="molecule type" value="Genomic_DNA"/>
</dbReference>